<proteinExistence type="predicted"/>
<keyword evidence="2" id="KW-1185">Reference proteome</keyword>
<reference evidence="1" key="2">
    <citation type="submission" date="2023-04" db="EMBL/GenBank/DDBJ databases">
        <authorList>
            <person name="Bu L."/>
            <person name="Lu L."/>
            <person name="Laidemitt M.R."/>
            <person name="Zhang S.M."/>
            <person name="Mutuku M."/>
            <person name="Mkoji G."/>
            <person name="Steinauer M."/>
            <person name="Loker E.S."/>
        </authorList>
    </citation>
    <scope>NUCLEOTIDE SEQUENCE</scope>
    <source>
        <strain evidence="1">KasaAsao</strain>
        <tissue evidence="1">Whole Snail</tissue>
    </source>
</reference>
<accession>A0AAD8FHD0</accession>
<comment type="caution">
    <text evidence="1">The sequence shown here is derived from an EMBL/GenBank/DDBJ whole genome shotgun (WGS) entry which is preliminary data.</text>
</comment>
<name>A0AAD8FHD0_BIOPF</name>
<sequence length="73" mass="8491">METSRLLFRESAQFGARCTFRVPDLSVLYLNLSKKFDLRVRDSSLLALLALRRHLNLDVTSSHREMYSNTDNT</sequence>
<dbReference type="AlphaFoldDB" id="A0AAD8FHD0"/>
<reference evidence="1" key="1">
    <citation type="journal article" date="2023" name="PLoS Negl. Trop. Dis.">
        <title>A genome sequence for Biomphalaria pfeifferi, the major vector snail for the human-infecting parasite Schistosoma mansoni.</title>
        <authorList>
            <person name="Bu L."/>
            <person name="Lu L."/>
            <person name="Laidemitt M.R."/>
            <person name="Zhang S.M."/>
            <person name="Mutuku M."/>
            <person name="Mkoji G."/>
            <person name="Steinauer M."/>
            <person name="Loker E.S."/>
        </authorList>
    </citation>
    <scope>NUCLEOTIDE SEQUENCE</scope>
    <source>
        <strain evidence="1">KasaAsao</strain>
    </source>
</reference>
<protein>
    <submittedName>
        <fullName evidence="1">Uncharacterized protein</fullName>
    </submittedName>
</protein>
<dbReference type="Proteomes" id="UP001233172">
    <property type="component" value="Unassembled WGS sequence"/>
</dbReference>
<gene>
    <name evidence="1" type="ORF">Bpfe_007410</name>
</gene>
<organism evidence="1 2">
    <name type="scientific">Biomphalaria pfeifferi</name>
    <name type="common">Bloodfluke planorb</name>
    <name type="synonym">Freshwater snail</name>
    <dbReference type="NCBI Taxonomy" id="112525"/>
    <lineage>
        <taxon>Eukaryota</taxon>
        <taxon>Metazoa</taxon>
        <taxon>Spiralia</taxon>
        <taxon>Lophotrochozoa</taxon>
        <taxon>Mollusca</taxon>
        <taxon>Gastropoda</taxon>
        <taxon>Heterobranchia</taxon>
        <taxon>Euthyneura</taxon>
        <taxon>Panpulmonata</taxon>
        <taxon>Hygrophila</taxon>
        <taxon>Lymnaeoidea</taxon>
        <taxon>Planorbidae</taxon>
        <taxon>Biomphalaria</taxon>
    </lineage>
</organism>
<evidence type="ECO:0000313" key="2">
    <source>
        <dbReference type="Proteomes" id="UP001233172"/>
    </source>
</evidence>
<evidence type="ECO:0000313" key="1">
    <source>
        <dbReference type="EMBL" id="KAK0063214.1"/>
    </source>
</evidence>
<dbReference type="EMBL" id="JASAOG010000022">
    <property type="protein sequence ID" value="KAK0063214.1"/>
    <property type="molecule type" value="Genomic_DNA"/>
</dbReference>